<feature type="signal peptide" evidence="1">
    <location>
        <begin position="1"/>
        <end position="23"/>
    </location>
</feature>
<dbReference type="AlphaFoldDB" id="A0A448Z021"/>
<evidence type="ECO:0000313" key="3">
    <source>
        <dbReference type="Proteomes" id="UP000291116"/>
    </source>
</evidence>
<dbReference type="OrthoDB" id="1933492at2759"/>
<sequence>MVSLRCFGLLLVQILLVQDDAVATSATTLETGENLISFPWCIPPTPYPPQVAREGDTVYFNWDGEYHNVYLYPSGTCTNKTGRVYLGEISGQAKYTFTDADVGKNLTFVCDVSSHCSQGQIVVFEGAEAFGLPATTDPEASATPFPYSTTTPCGDVYFNGLGPGDDGADPDASAAAAVGSGFLFFVASGAALLGL</sequence>
<gene>
    <name evidence="2" type="ORF">PSNMU_V1.4_AUG-EV-PASAV3_0021250</name>
</gene>
<evidence type="ECO:0000256" key="1">
    <source>
        <dbReference type="SAM" id="SignalP"/>
    </source>
</evidence>
<keyword evidence="1" id="KW-0732">Signal</keyword>
<organism evidence="2 3">
    <name type="scientific">Pseudo-nitzschia multistriata</name>
    <dbReference type="NCBI Taxonomy" id="183589"/>
    <lineage>
        <taxon>Eukaryota</taxon>
        <taxon>Sar</taxon>
        <taxon>Stramenopiles</taxon>
        <taxon>Ochrophyta</taxon>
        <taxon>Bacillariophyta</taxon>
        <taxon>Bacillariophyceae</taxon>
        <taxon>Bacillariophycidae</taxon>
        <taxon>Bacillariales</taxon>
        <taxon>Bacillariaceae</taxon>
        <taxon>Pseudo-nitzschia</taxon>
    </lineage>
</organism>
<feature type="chain" id="PRO_5018993464" description="Phytocyanin domain-containing protein" evidence="1">
    <location>
        <begin position="24"/>
        <end position="195"/>
    </location>
</feature>
<dbReference type="EMBL" id="CAACVS010000058">
    <property type="protein sequence ID" value="VEU35388.1"/>
    <property type="molecule type" value="Genomic_DNA"/>
</dbReference>
<proteinExistence type="predicted"/>
<dbReference type="InterPro" id="IPR008972">
    <property type="entry name" value="Cupredoxin"/>
</dbReference>
<keyword evidence="3" id="KW-1185">Reference proteome</keyword>
<evidence type="ECO:0000313" key="2">
    <source>
        <dbReference type="EMBL" id="VEU35388.1"/>
    </source>
</evidence>
<dbReference type="Gene3D" id="2.60.40.420">
    <property type="entry name" value="Cupredoxins - blue copper proteins"/>
    <property type="match status" value="1"/>
</dbReference>
<accession>A0A448Z021</accession>
<dbReference type="SUPFAM" id="SSF49503">
    <property type="entry name" value="Cupredoxins"/>
    <property type="match status" value="1"/>
</dbReference>
<protein>
    <recommendedName>
        <fullName evidence="4">Phytocyanin domain-containing protein</fullName>
    </recommendedName>
</protein>
<evidence type="ECO:0008006" key="4">
    <source>
        <dbReference type="Google" id="ProtNLM"/>
    </source>
</evidence>
<reference evidence="2 3" key="1">
    <citation type="submission" date="2019-01" db="EMBL/GenBank/DDBJ databases">
        <authorList>
            <person name="Ferrante I. M."/>
        </authorList>
    </citation>
    <scope>NUCLEOTIDE SEQUENCE [LARGE SCALE GENOMIC DNA]</scope>
    <source>
        <strain evidence="2 3">B856</strain>
    </source>
</reference>
<dbReference type="Proteomes" id="UP000291116">
    <property type="component" value="Unassembled WGS sequence"/>
</dbReference>
<name>A0A448Z021_9STRA</name>